<reference evidence="2 3" key="1">
    <citation type="journal article" date="2016" name="G3 (Bethesda)">
        <title>First Draft Assembly and Annotation of the Genome of a California Endemic Oak Quercus lobata Nee (Fagaceae).</title>
        <authorList>
            <person name="Sork V.L."/>
            <person name="Fitz-Gibbon S.T."/>
            <person name="Puiu D."/>
            <person name="Crepeau M."/>
            <person name="Gugger P.F."/>
            <person name="Sherman R."/>
            <person name="Stevens K."/>
            <person name="Langley C.H."/>
            <person name="Pellegrini M."/>
            <person name="Salzberg S.L."/>
        </authorList>
    </citation>
    <scope>NUCLEOTIDE SEQUENCE [LARGE SCALE GENOMIC DNA]</scope>
    <source>
        <strain evidence="2 3">cv. SW786</strain>
    </source>
</reference>
<dbReference type="Gene3D" id="3.20.20.100">
    <property type="entry name" value="NADP-dependent oxidoreductase domain"/>
    <property type="match status" value="1"/>
</dbReference>
<evidence type="ECO:0000256" key="1">
    <source>
        <dbReference type="SAM" id="MobiDB-lite"/>
    </source>
</evidence>
<dbReference type="InterPro" id="IPR036812">
    <property type="entry name" value="NAD(P)_OxRdtase_dom_sf"/>
</dbReference>
<evidence type="ECO:0008006" key="4">
    <source>
        <dbReference type="Google" id="ProtNLM"/>
    </source>
</evidence>
<keyword evidence="3" id="KW-1185">Reference proteome</keyword>
<dbReference type="Gramene" id="QL09p020143:mrna">
    <property type="protein sequence ID" value="QL09p020143:mrna"/>
    <property type="gene ID" value="QL09p020143"/>
</dbReference>
<dbReference type="Proteomes" id="UP000594261">
    <property type="component" value="Chromosome 9"/>
</dbReference>
<dbReference type="InParanoid" id="A0A7N2MIT2"/>
<feature type="compositionally biased region" description="Basic residues" evidence="1">
    <location>
        <begin position="114"/>
        <end position="126"/>
    </location>
</feature>
<dbReference type="EMBL" id="LRBV02000009">
    <property type="status" value="NOT_ANNOTATED_CDS"/>
    <property type="molecule type" value="Genomic_DNA"/>
</dbReference>
<dbReference type="AlphaFoldDB" id="A0A7N2MIT2"/>
<accession>A0A7N2MIT2</accession>
<dbReference type="EnsemblPlants" id="QL09p020143:mrna">
    <property type="protein sequence ID" value="QL09p020143:mrna"/>
    <property type="gene ID" value="QL09p020143"/>
</dbReference>
<evidence type="ECO:0000313" key="2">
    <source>
        <dbReference type="EnsemblPlants" id="QL09p020143:mrna"/>
    </source>
</evidence>
<reference evidence="2" key="2">
    <citation type="submission" date="2021-01" db="UniProtKB">
        <authorList>
            <consortium name="EnsemblPlants"/>
        </authorList>
    </citation>
    <scope>IDENTIFICATION</scope>
</reference>
<sequence length="279" mass="31719">MKGQRPLGFFPKLFFPLSKPSLFFSLSPSPLPSSPPLPKALWLSLSIERHPDVVFFLQQSEEVGGRFRHVHRFESRRSGEAAEGGADPLQDPHREGSRHEGEAEPRGREARTQCCHHGKQGIRHRSPRNDDGGVSDYCVHHCICPIVIVCYPKDKDAVAEAVLTIKEGEEDDEAVIKTVPIEGVHEKVSLQILIFQCRLDIGTLIVLKFTTMRRRCTDHMPEDVPKALDKTLQDLQLDYVDLYLLAWAATVSKAIGFGSQRRERGRDVKWLRPQWQFRP</sequence>
<feature type="region of interest" description="Disordered" evidence="1">
    <location>
        <begin position="74"/>
        <end position="128"/>
    </location>
</feature>
<name>A0A7N2MIT2_QUELO</name>
<feature type="compositionally biased region" description="Basic and acidic residues" evidence="1">
    <location>
        <begin position="90"/>
        <end position="111"/>
    </location>
</feature>
<proteinExistence type="predicted"/>
<organism evidence="2 3">
    <name type="scientific">Quercus lobata</name>
    <name type="common">Valley oak</name>
    <dbReference type="NCBI Taxonomy" id="97700"/>
    <lineage>
        <taxon>Eukaryota</taxon>
        <taxon>Viridiplantae</taxon>
        <taxon>Streptophyta</taxon>
        <taxon>Embryophyta</taxon>
        <taxon>Tracheophyta</taxon>
        <taxon>Spermatophyta</taxon>
        <taxon>Magnoliopsida</taxon>
        <taxon>eudicotyledons</taxon>
        <taxon>Gunneridae</taxon>
        <taxon>Pentapetalae</taxon>
        <taxon>rosids</taxon>
        <taxon>fabids</taxon>
        <taxon>Fagales</taxon>
        <taxon>Fagaceae</taxon>
        <taxon>Quercus</taxon>
    </lineage>
</organism>
<protein>
    <recommendedName>
        <fullName evidence="4">NADP-dependent oxidoreductase domain-containing protein</fullName>
    </recommendedName>
</protein>
<evidence type="ECO:0000313" key="3">
    <source>
        <dbReference type="Proteomes" id="UP000594261"/>
    </source>
</evidence>
<dbReference type="SUPFAM" id="SSF51430">
    <property type="entry name" value="NAD(P)-linked oxidoreductase"/>
    <property type="match status" value="1"/>
</dbReference>